<dbReference type="GO" id="GO:0016614">
    <property type="term" value="F:oxidoreductase activity, acting on CH-OH group of donors"/>
    <property type="evidence" value="ECO:0007669"/>
    <property type="project" value="InterPro"/>
</dbReference>
<dbReference type="InterPro" id="IPR051459">
    <property type="entry name" value="Cytochrome_c-type_DH"/>
</dbReference>
<keyword evidence="7 9" id="KW-0408">Iron</keyword>
<evidence type="ECO:0000256" key="5">
    <source>
        <dbReference type="ARBA" id="ARBA00022729"/>
    </source>
</evidence>
<name>A0A1F6T0L1_9PROT</name>
<dbReference type="GO" id="GO:0009055">
    <property type="term" value="F:electron transfer activity"/>
    <property type="evidence" value="ECO:0007669"/>
    <property type="project" value="InterPro"/>
</dbReference>
<keyword evidence="8" id="KW-0472">Membrane</keyword>
<dbReference type="GO" id="GO:0005886">
    <property type="term" value="C:plasma membrane"/>
    <property type="evidence" value="ECO:0007669"/>
    <property type="project" value="UniProtKB-SubCell"/>
</dbReference>
<dbReference type="AlphaFoldDB" id="A0A1F6T0L1"/>
<evidence type="ECO:0000259" key="11">
    <source>
        <dbReference type="PROSITE" id="PS51007"/>
    </source>
</evidence>
<keyword evidence="4 9" id="KW-0479">Metal-binding</keyword>
<evidence type="ECO:0000256" key="6">
    <source>
        <dbReference type="ARBA" id="ARBA00022737"/>
    </source>
</evidence>
<dbReference type="Gene3D" id="1.10.760.10">
    <property type="entry name" value="Cytochrome c-like domain"/>
    <property type="match status" value="1"/>
</dbReference>
<evidence type="ECO:0000256" key="4">
    <source>
        <dbReference type="ARBA" id="ARBA00022723"/>
    </source>
</evidence>
<dbReference type="GO" id="GO:0005506">
    <property type="term" value="F:iron ion binding"/>
    <property type="evidence" value="ECO:0007669"/>
    <property type="project" value="InterPro"/>
</dbReference>
<reference evidence="12 13" key="1">
    <citation type="journal article" date="2016" name="Nat. Commun.">
        <title>Thousands of microbial genomes shed light on interconnected biogeochemical processes in an aquifer system.</title>
        <authorList>
            <person name="Anantharaman K."/>
            <person name="Brown C.T."/>
            <person name="Hug L.A."/>
            <person name="Sharon I."/>
            <person name="Castelle C.J."/>
            <person name="Probst A.J."/>
            <person name="Thomas B.C."/>
            <person name="Singh A."/>
            <person name="Wilkins M.J."/>
            <person name="Karaoz U."/>
            <person name="Brodie E.L."/>
            <person name="Williams K.H."/>
            <person name="Hubbard S.S."/>
            <person name="Banfield J.F."/>
        </authorList>
    </citation>
    <scope>NUCLEOTIDE SEQUENCE [LARGE SCALE GENOMIC DNA]</scope>
</reference>
<feature type="region of interest" description="Disordered" evidence="10">
    <location>
        <begin position="194"/>
        <end position="213"/>
    </location>
</feature>
<sequence>MLAAAANAAERPGAGRGEYVFRVTGCANCHTDRPNKGAALAGGRRLETKFGVFYSPNITPDPETGIGRWSEADFRRAMREGLDPQGRHYYPSFPYTAYTRLNDADLKALWAYLRAQPPVKKANREHVLRWFVSNRAAVSMWKYTNFRPGAFRPDPLKDAEWNRGAYLVQAAAHCGECHTPRGMLGGLKQDRELAGSRDGAEGGTVPNITPDPKTGIGQWSLSELIEYLESGMTPDGDFAGDLMAEMIEHSLKFLTRADRRAVAIYIFSRPAIENSLKREKKKKPAND</sequence>
<gene>
    <name evidence="12" type="ORF">A2140_10180</name>
</gene>
<evidence type="ECO:0000256" key="10">
    <source>
        <dbReference type="SAM" id="MobiDB-lite"/>
    </source>
</evidence>
<evidence type="ECO:0000256" key="7">
    <source>
        <dbReference type="ARBA" id="ARBA00023004"/>
    </source>
</evidence>
<keyword evidence="6" id="KW-0677">Repeat</keyword>
<keyword evidence="2" id="KW-1003">Cell membrane</keyword>
<dbReference type="PIRSF" id="PIRSF000018">
    <property type="entry name" value="Mb_ADH_cyt_c"/>
    <property type="match status" value="1"/>
</dbReference>
<evidence type="ECO:0000313" key="12">
    <source>
        <dbReference type="EMBL" id="OGI38506.1"/>
    </source>
</evidence>
<keyword evidence="3 9" id="KW-0349">Heme</keyword>
<dbReference type="PROSITE" id="PS51007">
    <property type="entry name" value="CYTC"/>
    <property type="match status" value="2"/>
</dbReference>
<keyword evidence="5" id="KW-0732">Signal</keyword>
<dbReference type="SUPFAM" id="SSF46626">
    <property type="entry name" value="Cytochrome c"/>
    <property type="match status" value="2"/>
</dbReference>
<dbReference type="Proteomes" id="UP000178379">
    <property type="component" value="Unassembled WGS sequence"/>
</dbReference>
<evidence type="ECO:0000256" key="8">
    <source>
        <dbReference type="ARBA" id="ARBA00023136"/>
    </source>
</evidence>
<dbReference type="InterPro" id="IPR009056">
    <property type="entry name" value="Cyt_c-like_dom"/>
</dbReference>
<comment type="subcellular location">
    <subcellularLocation>
        <location evidence="1">Cell membrane</location>
    </subcellularLocation>
</comment>
<feature type="domain" description="Cytochrome c" evidence="11">
    <location>
        <begin position="159"/>
        <end position="270"/>
    </location>
</feature>
<evidence type="ECO:0000256" key="9">
    <source>
        <dbReference type="PROSITE-ProRule" id="PRU00433"/>
    </source>
</evidence>
<evidence type="ECO:0000313" key="13">
    <source>
        <dbReference type="Proteomes" id="UP000178379"/>
    </source>
</evidence>
<proteinExistence type="predicted"/>
<comment type="caution">
    <text evidence="12">The sequence shown here is derived from an EMBL/GenBank/DDBJ whole genome shotgun (WGS) entry which is preliminary data.</text>
</comment>
<protein>
    <submittedName>
        <fullName evidence="12">Cytochrome C</fullName>
    </submittedName>
</protein>
<accession>A0A1F6T0L1</accession>
<evidence type="ECO:0000256" key="2">
    <source>
        <dbReference type="ARBA" id="ARBA00022475"/>
    </source>
</evidence>
<dbReference type="EMBL" id="MFSQ01000122">
    <property type="protein sequence ID" value="OGI38506.1"/>
    <property type="molecule type" value="Genomic_DNA"/>
</dbReference>
<evidence type="ECO:0000256" key="1">
    <source>
        <dbReference type="ARBA" id="ARBA00004236"/>
    </source>
</evidence>
<evidence type="ECO:0000256" key="3">
    <source>
        <dbReference type="ARBA" id="ARBA00022617"/>
    </source>
</evidence>
<dbReference type="GO" id="GO:0020037">
    <property type="term" value="F:heme binding"/>
    <property type="evidence" value="ECO:0007669"/>
    <property type="project" value="InterPro"/>
</dbReference>
<dbReference type="InterPro" id="IPR036909">
    <property type="entry name" value="Cyt_c-like_dom_sf"/>
</dbReference>
<dbReference type="Pfam" id="PF00034">
    <property type="entry name" value="Cytochrom_C"/>
    <property type="match status" value="1"/>
</dbReference>
<dbReference type="STRING" id="1817756.A2140_10180"/>
<dbReference type="PANTHER" id="PTHR35008:SF8">
    <property type="entry name" value="ALCOHOL DEHYDROGENASE CYTOCHROME C SUBUNIT"/>
    <property type="match status" value="1"/>
</dbReference>
<dbReference type="PANTHER" id="PTHR35008">
    <property type="entry name" value="BLL4482 PROTEIN-RELATED"/>
    <property type="match status" value="1"/>
</dbReference>
<organism evidence="12 13">
    <name type="scientific">Candidatus Muproteobacteria bacterium RBG_16_62_13</name>
    <dbReference type="NCBI Taxonomy" id="1817756"/>
    <lineage>
        <taxon>Bacteria</taxon>
        <taxon>Pseudomonadati</taxon>
        <taxon>Pseudomonadota</taxon>
        <taxon>Candidatus Muproteobacteria</taxon>
    </lineage>
</organism>
<feature type="domain" description="Cytochrome c" evidence="11">
    <location>
        <begin position="12"/>
        <end position="117"/>
    </location>
</feature>
<dbReference type="InterPro" id="IPR014353">
    <property type="entry name" value="Membr-bd_ADH_cyt_c"/>
</dbReference>